<dbReference type="Pfam" id="PF16977">
    <property type="entry name" value="ApeC"/>
    <property type="match status" value="1"/>
</dbReference>
<reference evidence="3" key="1">
    <citation type="submission" date="2022-08" db="UniProtKB">
        <authorList>
            <consortium name="EnsemblMetazoa"/>
        </authorList>
    </citation>
    <scope>IDENTIFICATION</scope>
    <source>
        <strain evidence="3">05x7-T-G4-1.051#20</strain>
    </source>
</reference>
<proteinExistence type="predicted"/>
<dbReference type="InterPro" id="IPR031569">
    <property type="entry name" value="ApeC"/>
</dbReference>
<dbReference type="PANTHER" id="PTHR19324">
    <property type="entry name" value="PERFORIN-LIKE PROTEIN 1"/>
    <property type="match status" value="1"/>
</dbReference>
<evidence type="ECO:0000313" key="3">
    <source>
        <dbReference type="EnsemblMetazoa" id="G29613.1:cds"/>
    </source>
</evidence>
<sequence length="120" mass="14072">MCCGFKMEKLRNCFILFPLSLTIAVDWPMGTYTLVKPKTGCPPGWMEGWRRQDSEDKDNKNWIAYDHHFYGSFGRHFKFYYCTRSAHAVSSVKKWPKGNYYVLRHGGSCPSEMMVNLEKE</sequence>
<keyword evidence="4" id="KW-1185">Reference proteome</keyword>
<keyword evidence="1" id="KW-0732">Signal</keyword>
<feature type="domain" description="Apextrin C-terminal" evidence="2">
    <location>
        <begin position="27"/>
        <end position="113"/>
    </location>
</feature>
<name>A0A8W8LTA3_MAGGI</name>
<evidence type="ECO:0000259" key="2">
    <source>
        <dbReference type="Pfam" id="PF16977"/>
    </source>
</evidence>
<dbReference type="EnsemblMetazoa" id="G29613.2">
    <property type="protein sequence ID" value="G29613.2:cds"/>
    <property type="gene ID" value="G29613"/>
</dbReference>
<feature type="chain" id="PRO_5042431668" description="Apextrin C-terminal domain-containing protein" evidence="1">
    <location>
        <begin position="25"/>
        <end position="120"/>
    </location>
</feature>
<evidence type="ECO:0000256" key="1">
    <source>
        <dbReference type="SAM" id="SignalP"/>
    </source>
</evidence>
<accession>A0A8W8LTA3</accession>
<evidence type="ECO:0000313" key="4">
    <source>
        <dbReference type="Proteomes" id="UP000005408"/>
    </source>
</evidence>
<feature type="signal peptide" evidence="1">
    <location>
        <begin position="1"/>
        <end position="24"/>
    </location>
</feature>
<dbReference type="EnsemblMetazoa" id="G29613.1">
    <property type="protein sequence ID" value="G29613.1:cds"/>
    <property type="gene ID" value="G29613"/>
</dbReference>
<organism evidence="3 4">
    <name type="scientific">Magallana gigas</name>
    <name type="common">Pacific oyster</name>
    <name type="synonym">Crassostrea gigas</name>
    <dbReference type="NCBI Taxonomy" id="29159"/>
    <lineage>
        <taxon>Eukaryota</taxon>
        <taxon>Metazoa</taxon>
        <taxon>Spiralia</taxon>
        <taxon>Lophotrochozoa</taxon>
        <taxon>Mollusca</taxon>
        <taxon>Bivalvia</taxon>
        <taxon>Autobranchia</taxon>
        <taxon>Pteriomorphia</taxon>
        <taxon>Ostreida</taxon>
        <taxon>Ostreoidea</taxon>
        <taxon>Ostreidae</taxon>
        <taxon>Magallana</taxon>
    </lineage>
</organism>
<protein>
    <recommendedName>
        <fullName evidence="2">Apextrin C-terminal domain-containing protein</fullName>
    </recommendedName>
</protein>
<dbReference type="AlphaFoldDB" id="A0A8W8LTA3"/>
<dbReference type="Proteomes" id="UP000005408">
    <property type="component" value="Unassembled WGS sequence"/>
</dbReference>
<dbReference type="PANTHER" id="PTHR19324:SF33">
    <property type="entry name" value="MUCIN-5AC"/>
    <property type="match status" value="1"/>
</dbReference>